<accession>J3LAH7</accession>
<dbReference type="Gramene" id="OB02G16440.1">
    <property type="protein sequence ID" value="OB02G16440.1"/>
    <property type="gene ID" value="OB02G16440"/>
</dbReference>
<organism evidence="2">
    <name type="scientific">Oryza brachyantha</name>
    <name type="common">malo sina</name>
    <dbReference type="NCBI Taxonomy" id="4533"/>
    <lineage>
        <taxon>Eukaryota</taxon>
        <taxon>Viridiplantae</taxon>
        <taxon>Streptophyta</taxon>
        <taxon>Embryophyta</taxon>
        <taxon>Tracheophyta</taxon>
        <taxon>Spermatophyta</taxon>
        <taxon>Magnoliopsida</taxon>
        <taxon>Liliopsida</taxon>
        <taxon>Poales</taxon>
        <taxon>Poaceae</taxon>
        <taxon>BOP clade</taxon>
        <taxon>Oryzoideae</taxon>
        <taxon>Oryzeae</taxon>
        <taxon>Oryzinae</taxon>
        <taxon>Oryza</taxon>
    </lineage>
</organism>
<dbReference type="HOGENOM" id="CLU_1962983_0_0_1"/>
<sequence length="128" mass="12514">MVMVQADSSATGAAAAWGAGVAEEAEVDAGGGASVLTVPAVEGGWENGAPAGGGGGAAGTELAVAAVAGIDGVAIRARAGGVSCSSRSGEAYLSAAHHPLRRDGPRRPTKQRAGERLRSLGLVPPRRF</sequence>
<keyword evidence="3" id="KW-1185">Reference proteome</keyword>
<dbReference type="Proteomes" id="UP000006038">
    <property type="component" value="Unassembled WGS sequence"/>
</dbReference>
<evidence type="ECO:0000313" key="3">
    <source>
        <dbReference type="Proteomes" id="UP000006038"/>
    </source>
</evidence>
<proteinExistence type="predicted"/>
<evidence type="ECO:0000256" key="1">
    <source>
        <dbReference type="SAM" id="MobiDB-lite"/>
    </source>
</evidence>
<feature type="region of interest" description="Disordered" evidence="1">
    <location>
        <begin position="95"/>
        <end position="128"/>
    </location>
</feature>
<reference evidence="2" key="1">
    <citation type="submission" date="2013-04" db="UniProtKB">
        <authorList>
            <consortium name="EnsemblPlants"/>
        </authorList>
    </citation>
    <scope>IDENTIFICATION</scope>
</reference>
<feature type="compositionally biased region" description="Basic and acidic residues" evidence="1">
    <location>
        <begin position="101"/>
        <end position="118"/>
    </location>
</feature>
<evidence type="ECO:0000313" key="2">
    <source>
        <dbReference type="EnsemblPlants" id="OB02G16440.1"/>
    </source>
</evidence>
<dbReference type="EnsemblPlants" id="OB02G16440.1">
    <property type="protein sequence ID" value="OB02G16440.1"/>
    <property type="gene ID" value="OB02G16440"/>
</dbReference>
<dbReference type="AlphaFoldDB" id="J3LAH7"/>
<protein>
    <submittedName>
        <fullName evidence="2">Uncharacterized protein</fullName>
    </submittedName>
</protein>
<name>J3LAH7_ORYBR</name>